<dbReference type="OrthoDB" id="191139at2759"/>
<evidence type="ECO:0000313" key="5">
    <source>
        <dbReference type="Proteomes" id="UP000316726"/>
    </source>
</evidence>
<dbReference type="PANTHER" id="PTHR24320">
    <property type="entry name" value="RETINOL DEHYDROGENASE"/>
    <property type="match status" value="1"/>
</dbReference>
<protein>
    <submittedName>
        <fullName evidence="4">Short chain dehydrogenase/reductase</fullName>
    </submittedName>
</protein>
<proteinExistence type="inferred from homology"/>
<reference evidence="4 5" key="1">
    <citation type="submission" date="2018-07" db="EMBL/GenBank/DDBJ databases">
        <title>The complete nuclear genome of the prasinophyte Chloropicon primus (CCMP1205).</title>
        <authorList>
            <person name="Pombert J.-F."/>
            <person name="Otis C."/>
            <person name="Turmel M."/>
            <person name="Lemieux C."/>
        </authorList>
    </citation>
    <scope>NUCLEOTIDE SEQUENCE [LARGE SCALE GENOMIC DNA]</scope>
    <source>
        <strain evidence="4 5">CCMP1205</strain>
    </source>
</reference>
<accession>A0A5B8MXE2</accession>
<dbReference type="GO" id="GO:0016491">
    <property type="term" value="F:oxidoreductase activity"/>
    <property type="evidence" value="ECO:0007669"/>
    <property type="project" value="UniProtKB-KW"/>
</dbReference>
<evidence type="ECO:0000313" key="4">
    <source>
        <dbReference type="EMBL" id="QDZ25269.1"/>
    </source>
</evidence>
<dbReference type="Proteomes" id="UP000316726">
    <property type="component" value="Chromosome 16"/>
</dbReference>
<comment type="similarity">
    <text evidence="1 3">Belongs to the short-chain dehydrogenases/reductases (SDR) family.</text>
</comment>
<name>A0A5B8MXE2_9CHLO</name>
<dbReference type="Pfam" id="PF00106">
    <property type="entry name" value="adh_short"/>
    <property type="match status" value="1"/>
</dbReference>
<gene>
    <name evidence="4" type="ORF">A3770_16p77870</name>
</gene>
<sequence length="277" mass="30381">MKTVLVTGATQGIGLHTAMRLAQTGHHHVVLHARSTSSGSKALEECAGVKGARRENLSLVTGDLSDLSQVKGLADQVKESVDGLDVLINNAGVFAQEERQVSHDGFELTYATNVLAPYLLTRLLLPRMKENGHIITTASLSASGRVPWDDLQLERGSYSNHKAYSLSKLLDIMFTFSLHRKLPGMGYPTLKTNTLDPGTVDTRMLRQGWAMRGVPLSTADNTFKLATEQAPTGISKSLTSGKYYVDNKIYSPPEAARPPESQDRLWDILEEQCRAYL</sequence>
<dbReference type="EMBL" id="CP031049">
    <property type="protein sequence ID" value="QDZ25269.1"/>
    <property type="molecule type" value="Genomic_DNA"/>
</dbReference>
<dbReference type="AlphaFoldDB" id="A0A5B8MXE2"/>
<dbReference type="STRING" id="1764295.A0A5B8MXE2"/>
<dbReference type="InterPro" id="IPR036291">
    <property type="entry name" value="NAD(P)-bd_dom_sf"/>
</dbReference>
<evidence type="ECO:0000256" key="3">
    <source>
        <dbReference type="RuleBase" id="RU000363"/>
    </source>
</evidence>
<dbReference type="PRINTS" id="PR00081">
    <property type="entry name" value="GDHRDH"/>
</dbReference>
<evidence type="ECO:0000256" key="2">
    <source>
        <dbReference type="ARBA" id="ARBA00023002"/>
    </source>
</evidence>
<dbReference type="SUPFAM" id="SSF51735">
    <property type="entry name" value="NAD(P)-binding Rossmann-fold domains"/>
    <property type="match status" value="1"/>
</dbReference>
<evidence type="ECO:0000256" key="1">
    <source>
        <dbReference type="ARBA" id="ARBA00006484"/>
    </source>
</evidence>
<dbReference type="PRINTS" id="PR00080">
    <property type="entry name" value="SDRFAMILY"/>
</dbReference>
<keyword evidence="2" id="KW-0560">Oxidoreductase</keyword>
<dbReference type="Gene3D" id="3.40.50.720">
    <property type="entry name" value="NAD(P)-binding Rossmann-like Domain"/>
    <property type="match status" value="1"/>
</dbReference>
<organism evidence="4 5">
    <name type="scientific">Chloropicon primus</name>
    <dbReference type="NCBI Taxonomy" id="1764295"/>
    <lineage>
        <taxon>Eukaryota</taxon>
        <taxon>Viridiplantae</taxon>
        <taxon>Chlorophyta</taxon>
        <taxon>Chloropicophyceae</taxon>
        <taxon>Chloropicales</taxon>
        <taxon>Chloropicaceae</taxon>
        <taxon>Chloropicon</taxon>
    </lineage>
</organism>
<keyword evidence="5" id="KW-1185">Reference proteome</keyword>
<dbReference type="PANTHER" id="PTHR24320:SF148">
    <property type="entry name" value="NAD(P)-BINDING ROSSMANN-FOLD SUPERFAMILY PROTEIN"/>
    <property type="match status" value="1"/>
</dbReference>
<dbReference type="InterPro" id="IPR002347">
    <property type="entry name" value="SDR_fam"/>
</dbReference>